<feature type="transmembrane region" description="Helical" evidence="7">
    <location>
        <begin position="275"/>
        <end position="295"/>
    </location>
</feature>
<evidence type="ECO:0000256" key="4">
    <source>
        <dbReference type="ARBA" id="ARBA00022692"/>
    </source>
</evidence>
<accession>W5TWS4</accession>
<keyword evidence="10" id="KW-1185">Reference proteome</keyword>
<dbReference type="PANTHER" id="PTHR42718">
    <property type="entry name" value="MAJOR FACILITATOR SUPERFAMILY MULTIDRUG TRANSPORTER MFSC"/>
    <property type="match status" value="1"/>
</dbReference>
<comment type="subcellular location">
    <subcellularLocation>
        <location evidence="1">Cell membrane</location>
        <topology evidence="1">Multi-pass membrane protein</topology>
    </subcellularLocation>
</comment>
<dbReference type="Gene3D" id="1.20.1250.20">
    <property type="entry name" value="MFS general substrate transporter like domains"/>
    <property type="match status" value="1"/>
</dbReference>
<feature type="transmembrane region" description="Helical" evidence="7">
    <location>
        <begin position="18"/>
        <end position="43"/>
    </location>
</feature>
<feature type="transmembrane region" description="Helical" evidence="7">
    <location>
        <begin position="412"/>
        <end position="430"/>
    </location>
</feature>
<evidence type="ECO:0000256" key="6">
    <source>
        <dbReference type="ARBA" id="ARBA00023136"/>
    </source>
</evidence>
<dbReference type="PATRIC" id="fig|1415166.3.peg.7065"/>
<dbReference type="InterPro" id="IPR011701">
    <property type="entry name" value="MFS"/>
</dbReference>
<dbReference type="Gene3D" id="1.20.1720.10">
    <property type="entry name" value="Multidrug resistance protein D"/>
    <property type="match status" value="1"/>
</dbReference>
<dbReference type="InterPro" id="IPR020846">
    <property type="entry name" value="MFS_dom"/>
</dbReference>
<evidence type="ECO:0000256" key="3">
    <source>
        <dbReference type="ARBA" id="ARBA00022475"/>
    </source>
</evidence>
<gene>
    <name evidence="9" type="ORF">NONO_c68790</name>
</gene>
<dbReference type="Pfam" id="PF07690">
    <property type="entry name" value="MFS_1"/>
    <property type="match status" value="1"/>
</dbReference>
<evidence type="ECO:0000256" key="7">
    <source>
        <dbReference type="SAM" id="Phobius"/>
    </source>
</evidence>
<dbReference type="STRING" id="1415166.NONO_c68790"/>
<reference evidence="9 10" key="1">
    <citation type="journal article" date="2014" name="Appl. Environ. Microbiol.">
        <title>Insights into the Microbial Degradation of Rubber and Gutta-Percha by Analysis of the Complete Genome of Nocardia nova SH22a.</title>
        <authorList>
            <person name="Luo Q."/>
            <person name="Hiessl S."/>
            <person name="Poehlein A."/>
            <person name="Daniel R."/>
            <person name="Steinbuchel A."/>
        </authorList>
    </citation>
    <scope>NUCLEOTIDE SEQUENCE [LARGE SCALE GENOMIC DNA]</scope>
    <source>
        <strain evidence="9">SH22a</strain>
    </source>
</reference>
<dbReference type="GO" id="GO:0005886">
    <property type="term" value="C:plasma membrane"/>
    <property type="evidence" value="ECO:0007669"/>
    <property type="project" value="UniProtKB-SubCell"/>
</dbReference>
<feature type="transmembrane region" description="Helical" evidence="7">
    <location>
        <begin position="55"/>
        <end position="73"/>
    </location>
</feature>
<evidence type="ECO:0000256" key="5">
    <source>
        <dbReference type="ARBA" id="ARBA00022989"/>
    </source>
</evidence>
<feature type="transmembrane region" description="Helical" evidence="7">
    <location>
        <begin position="206"/>
        <end position="226"/>
    </location>
</feature>
<proteinExistence type="predicted"/>
<evidence type="ECO:0000256" key="2">
    <source>
        <dbReference type="ARBA" id="ARBA00022448"/>
    </source>
</evidence>
<feature type="transmembrane region" description="Helical" evidence="7">
    <location>
        <begin position="115"/>
        <end position="135"/>
    </location>
</feature>
<feature type="transmembrane region" description="Helical" evidence="7">
    <location>
        <begin position="340"/>
        <end position="357"/>
    </location>
</feature>
<protein>
    <submittedName>
        <fullName evidence="9">Major facilitator superfamily transporter</fullName>
    </submittedName>
</protein>
<dbReference type="GO" id="GO:0022857">
    <property type="term" value="F:transmembrane transporter activity"/>
    <property type="evidence" value="ECO:0007669"/>
    <property type="project" value="InterPro"/>
</dbReference>
<sequence>MTAVGYFFYMYRKYAAGYALAAITVAQLMVALDMAVVNVALPAIRGDLGFAAADLSWVVHIYALTFGGFLLLGGRAGDLFGRRRLFLLGSAGFALASLAGGLAQQPWQLVAARAAQGVAAAAVAPATLAMLTILFPHGRARVRAFGLWSAANGAGGALGVLLGGVLTEYAGWRWVMLINLPIAAIVLVLGTLGVPADHRDGQRKPLDAAGSITATLGVGLLVLAVVRTDHVGWFAPITLVTAAGALVLLAAFVLIERRTAVPLVRLEMLRNRWVAGADIFVALAAAGQFAAFYFVSLYMQQVLGMSAAATGVAFVPFSAGVLVGTAMATRLGVRRSPRTLLIPGALAAAVGLGWFALLDSHGAFWTDVLGPSLITSIGFGLCLAPLAAAATTDVAPTEAGMASGLMNSARQIGGAMGLAALATVAAQHTGTDTSPESLTAGYVVGLSAGAVLLVAAAIVAAVVLPRRAAADSVSIPAPTPVGAE</sequence>
<keyword evidence="4 7" id="KW-0812">Transmembrane</keyword>
<keyword evidence="6 7" id="KW-0472">Membrane</keyword>
<dbReference type="Proteomes" id="UP000019150">
    <property type="component" value="Chromosome"/>
</dbReference>
<evidence type="ECO:0000256" key="1">
    <source>
        <dbReference type="ARBA" id="ARBA00004651"/>
    </source>
</evidence>
<dbReference type="CDD" id="cd17321">
    <property type="entry name" value="MFS_MMR_MDR_like"/>
    <property type="match status" value="1"/>
</dbReference>
<keyword evidence="3" id="KW-1003">Cell membrane</keyword>
<feature type="domain" description="Major facilitator superfamily (MFS) profile" evidence="8">
    <location>
        <begin position="19"/>
        <end position="468"/>
    </location>
</feature>
<evidence type="ECO:0000259" key="8">
    <source>
        <dbReference type="PROSITE" id="PS50850"/>
    </source>
</evidence>
<feature type="transmembrane region" description="Helical" evidence="7">
    <location>
        <begin position="232"/>
        <end position="255"/>
    </location>
</feature>
<dbReference type="EMBL" id="CP006850">
    <property type="protein sequence ID" value="AHH21646.1"/>
    <property type="molecule type" value="Genomic_DNA"/>
</dbReference>
<dbReference type="KEGG" id="nno:NONO_c68790"/>
<name>W5TWS4_9NOCA</name>
<dbReference type="SUPFAM" id="SSF103473">
    <property type="entry name" value="MFS general substrate transporter"/>
    <property type="match status" value="1"/>
</dbReference>
<dbReference type="PROSITE" id="PS50850">
    <property type="entry name" value="MFS"/>
    <property type="match status" value="1"/>
</dbReference>
<dbReference type="eggNOG" id="COG0477">
    <property type="taxonomic scope" value="Bacteria"/>
</dbReference>
<feature type="transmembrane region" description="Helical" evidence="7">
    <location>
        <begin position="442"/>
        <end position="464"/>
    </location>
</feature>
<evidence type="ECO:0000313" key="10">
    <source>
        <dbReference type="Proteomes" id="UP000019150"/>
    </source>
</evidence>
<organism evidence="9 10">
    <name type="scientific">Nocardia nova SH22a</name>
    <dbReference type="NCBI Taxonomy" id="1415166"/>
    <lineage>
        <taxon>Bacteria</taxon>
        <taxon>Bacillati</taxon>
        <taxon>Actinomycetota</taxon>
        <taxon>Actinomycetes</taxon>
        <taxon>Mycobacteriales</taxon>
        <taxon>Nocardiaceae</taxon>
        <taxon>Nocardia</taxon>
    </lineage>
</organism>
<feature type="transmembrane region" description="Helical" evidence="7">
    <location>
        <begin position="147"/>
        <end position="166"/>
    </location>
</feature>
<dbReference type="NCBIfam" id="TIGR00711">
    <property type="entry name" value="efflux_EmrB"/>
    <property type="match status" value="1"/>
</dbReference>
<keyword evidence="2" id="KW-0813">Transport</keyword>
<feature type="transmembrane region" description="Helical" evidence="7">
    <location>
        <begin position="369"/>
        <end position="391"/>
    </location>
</feature>
<feature type="transmembrane region" description="Helical" evidence="7">
    <location>
        <begin position="307"/>
        <end position="328"/>
    </location>
</feature>
<dbReference type="InterPro" id="IPR036259">
    <property type="entry name" value="MFS_trans_sf"/>
</dbReference>
<keyword evidence="5 7" id="KW-1133">Transmembrane helix</keyword>
<dbReference type="PANTHER" id="PTHR42718:SF46">
    <property type="entry name" value="BLR6921 PROTEIN"/>
    <property type="match status" value="1"/>
</dbReference>
<feature type="transmembrane region" description="Helical" evidence="7">
    <location>
        <begin position="85"/>
        <end position="103"/>
    </location>
</feature>
<dbReference type="AlphaFoldDB" id="W5TWS4"/>
<feature type="transmembrane region" description="Helical" evidence="7">
    <location>
        <begin position="172"/>
        <end position="194"/>
    </location>
</feature>
<dbReference type="InterPro" id="IPR004638">
    <property type="entry name" value="EmrB-like"/>
</dbReference>
<dbReference type="HOGENOM" id="CLU_000960_28_2_11"/>
<evidence type="ECO:0000313" key="9">
    <source>
        <dbReference type="EMBL" id="AHH21646.1"/>
    </source>
</evidence>